<accession>A0A914L0S2</accession>
<reference evidence="4" key="1">
    <citation type="submission" date="2022-11" db="UniProtKB">
        <authorList>
            <consortium name="WormBaseParasite"/>
        </authorList>
    </citation>
    <scope>IDENTIFICATION</scope>
</reference>
<sequence length="180" mass="20486">MFGIVLPLDLILSFLLYLTGKPEKNDQLCCNNLALIEILERNGTNIEPILLAQKGNTLIYSFVWLLISILVLFAYLIMLVSARAMSLHVRLKLKVDTDRFTEINQQLTLNIIAYLLTIGLGAKHDLAKILSELITTFTNINTNLDYLHFYSCKLVQSIFIYLDFTIFNANSFANSLDSYI</sequence>
<keyword evidence="3" id="KW-1185">Reference proteome</keyword>
<feature type="transmembrane region" description="Helical" evidence="1">
    <location>
        <begin position="58"/>
        <end position="82"/>
    </location>
</feature>
<evidence type="ECO:0000313" key="4">
    <source>
        <dbReference type="WBParaSite" id="Minc3s00213g07685"/>
    </source>
</evidence>
<dbReference type="WBParaSite" id="Minc3s00213g07685">
    <property type="protein sequence ID" value="Minc3s00213g07685"/>
    <property type="gene ID" value="Minc3s00213g07685"/>
</dbReference>
<organism evidence="3 4">
    <name type="scientific">Meloidogyne incognita</name>
    <name type="common">Southern root-knot nematode worm</name>
    <name type="synonym">Oxyuris incognita</name>
    <dbReference type="NCBI Taxonomy" id="6306"/>
    <lineage>
        <taxon>Eukaryota</taxon>
        <taxon>Metazoa</taxon>
        <taxon>Ecdysozoa</taxon>
        <taxon>Nematoda</taxon>
        <taxon>Chromadorea</taxon>
        <taxon>Rhabditida</taxon>
        <taxon>Tylenchina</taxon>
        <taxon>Tylenchomorpha</taxon>
        <taxon>Tylenchoidea</taxon>
        <taxon>Meloidogynidae</taxon>
        <taxon>Meloidogyninae</taxon>
        <taxon>Meloidogyne</taxon>
        <taxon>Meloidogyne incognita group</taxon>
    </lineage>
</organism>
<feature type="signal peptide" evidence="2">
    <location>
        <begin position="1"/>
        <end position="20"/>
    </location>
</feature>
<dbReference type="Proteomes" id="UP000887563">
    <property type="component" value="Unplaced"/>
</dbReference>
<evidence type="ECO:0000256" key="2">
    <source>
        <dbReference type="SAM" id="SignalP"/>
    </source>
</evidence>
<keyword evidence="1" id="KW-1133">Transmembrane helix</keyword>
<keyword evidence="1" id="KW-0812">Transmembrane</keyword>
<feature type="chain" id="PRO_5037066085" evidence="2">
    <location>
        <begin position="21"/>
        <end position="180"/>
    </location>
</feature>
<evidence type="ECO:0000313" key="3">
    <source>
        <dbReference type="Proteomes" id="UP000887563"/>
    </source>
</evidence>
<name>A0A914L0S2_MELIC</name>
<evidence type="ECO:0000256" key="1">
    <source>
        <dbReference type="SAM" id="Phobius"/>
    </source>
</evidence>
<keyword evidence="2" id="KW-0732">Signal</keyword>
<proteinExistence type="predicted"/>
<protein>
    <submittedName>
        <fullName evidence="4">Uncharacterized protein</fullName>
    </submittedName>
</protein>
<dbReference type="AlphaFoldDB" id="A0A914L0S2"/>
<keyword evidence="1" id="KW-0472">Membrane</keyword>